<sequence length="296" mass="30224">MTAVSALFDAPSGWTWLDPVAERAKAVADRVLPGGRVRALLHGRPAGHPAHPALAQLPIGTSVSALLLDAAAVLLPGGAVLGAPARGLTAVSAAAVAPTALAGWADYVHLHPDQQRTAIVHATGNALAATLWGLSLVAGRRARWLRTAGTLTAGAAGALGGHLAYRWAAGPHHAEHLLHLAGDGQEFSDVGALADLPEGSPAQRWIGDAPLCLLRSGNRVQGLVDTCSHLGGPLSQGEVRRTADGPAVVCPWHETAFRFADGAVLDGPASVPQPTVAVEVRDGRVLARVEGPPLPA</sequence>
<comment type="caution">
    <text evidence="6">The sequence shown here is derived from an EMBL/GenBank/DDBJ whole genome shotgun (WGS) entry which is preliminary data.</text>
</comment>
<dbReference type="EMBL" id="JBHMDM010000007">
    <property type="protein sequence ID" value="MFB9378627.1"/>
    <property type="molecule type" value="Genomic_DNA"/>
</dbReference>
<evidence type="ECO:0000259" key="5">
    <source>
        <dbReference type="PROSITE" id="PS51296"/>
    </source>
</evidence>
<evidence type="ECO:0000313" key="6">
    <source>
        <dbReference type="EMBL" id="MFB9378627.1"/>
    </source>
</evidence>
<dbReference type="PANTHER" id="PTHR21496:SF23">
    <property type="entry name" value="3-PHENYLPROPIONATE_CINNAMIC ACID DIOXYGENASE FERREDOXIN SUBUNIT"/>
    <property type="match status" value="1"/>
</dbReference>
<evidence type="ECO:0000256" key="3">
    <source>
        <dbReference type="ARBA" id="ARBA00023004"/>
    </source>
</evidence>
<accession>A0ABV5LX10</accession>
<dbReference type="CDD" id="cd03467">
    <property type="entry name" value="Rieske"/>
    <property type="match status" value="1"/>
</dbReference>
<dbReference type="Pfam" id="PF00355">
    <property type="entry name" value="Rieske"/>
    <property type="match status" value="1"/>
</dbReference>
<feature type="domain" description="Rieske" evidence="5">
    <location>
        <begin position="188"/>
        <end position="287"/>
    </location>
</feature>
<dbReference type="Proteomes" id="UP001589748">
    <property type="component" value="Unassembled WGS sequence"/>
</dbReference>
<reference evidence="6 7" key="1">
    <citation type="submission" date="2024-09" db="EMBL/GenBank/DDBJ databases">
        <authorList>
            <person name="Sun Q."/>
            <person name="Mori K."/>
        </authorList>
    </citation>
    <scope>NUCLEOTIDE SEQUENCE [LARGE SCALE GENOMIC DNA]</scope>
    <source>
        <strain evidence="6 7">TISTR 1856</strain>
    </source>
</reference>
<dbReference type="PANTHER" id="PTHR21496">
    <property type="entry name" value="FERREDOXIN-RELATED"/>
    <property type="match status" value="1"/>
</dbReference>
<dbReference type="InterPro" id="IPR036922">
    <property type="entry name" value="Rieske_2Fe-2S_sf"/>
</dbReference>
<evidence type="ECO:0000256" key="4">
    <source>
        <dbReference type="ARBA" id="ARBA00023014"/>
    </source>
</evidence>
<keyword evidence="1" id="KW-0001">2Fe-2S</keyword>
<protein>
    <submittedName>
        <fullName evidence="6">Rieske (2Fe-2S) protein</fullName>
    </submittedName>
</protein>
<name>A0ABV5LX10_9ACTN</name>
<dbReference type="SUPFAM" id="SSF50022">
    <property type="entry name" value="ISP domain"/>
    <property type="match status" value="1"/>
</dbReference>
<proteinExistence type="predicted"/>
<dbReference type="Gene3D" id="2.102.10.10">
    <property type="entry name" value="Rieske [2Fe-2S] iron-sulphur domain"/>
    <property type="match status" value="1"/>
</dbReference>
<evidence type="ECO:0000313" key="7">
    <source>
        <dbReference type="Proteomes" id="UP001589748"/>
    </source>
</evidence>
<keyword evidence="2" id="KW-0479">Metal-binding</keyword>
<keyword evidence="4" id="KW-0411">Iron-sulfur</keyword>
<dbReference type="RefSeq" id="WP_380136683.1">
    <property type="nucleotide sequence ID" value="NZ_JBHLUI010000008.1"/>
</dbReference>
<gene>
    <name evidence="6" type="ORF">ACFFVI_16815</name>
</gene>
<organism evidence="6 7">
    <name type="scientific">Kineococcus gynurae</name>
    <dbReference type="NCBI Taxonomy" id="452979"/>
    <lineage>
        <taxon>Bacteria</taxon>
        <taxon>Bacillati</taxon>
        <taxon>Actinomycetota</taxon>
        <taxon>Actinomycetes</taxon>
        <taxon>Kineosporiales</taxon>
        <taxon>Kineosporiaceae</taxon>
        <taxon>Kineococcus</taxon>
    </lineage>
</organism>
<dbReference type="InterPro" id="IPR017941">
    <property type="entry name" value="Rieske_2Fe-2S"/>
</dbReference>
<dbReference type="PROSITE" id="PS51296">
    <property type="entry name" value="RIESKE"/>
    <property type="match status" value="1"/>
</dbReference>
<keyword evidence="3" id="KW-0408">Iron</keyword>
<evidence type="ECO:0000256" key="1">
    <source>
        <dbReference type="ARBA" id="ARBA00022714"/>
    </source>
</evidence>
<keyword evidence="7" id="KW-1185">Reference proteome</keyword>
<evidence type="ECO:0000256" key="2">
    <source>
        <dbReference type="ARBA" id="ARBA00022723"/>
    </source>
</evidence>